<keyword evidence="3 6" id="KW-0547">Nucleotide-binding</keyword>
<evidence type="ECO:0000313" key="8">
    <source>
        <dbReference type="Proteomes" id="UP001216595"/>
    </source>
</evidence>
<dbReference type="NCBIfam" id="NF004630">
    <property type="entry name" value="PRK05974.1"/>
    <property type="match status" value="1"/>
</dbReference>
<comment type="function">
    <text evidence="6">Part of the phosphoribosylformylglycinamidine synthase complex involved in the purines biosynthetic pathway. Catalyzes the ATP-dependent conversion of formylglycinamide ribonucleotide (FGAR) and glutamine to yield formylglycinamidine ribonucleotide (FGAM) and glutamate. The FGAM synthase complex is composed of three subunits. PurQ produces an ammonia molecule by converting glutamine to glutamate. PurL transfers the ammonia molecule to FGAR to form FGAM in an ATP-dependent manner. PurS interacts with PurQ and PurL and is thought to assist in the transfer of the ammonia molecule from PurQ to PurL.</text>
</comment>
<dbReference type="Gene3D" id="3.30.1280.10">
    <property type="entry name" value="Phosphoribosylformylglycinamidine synthase subunit PurS"/>
    <property type="match status" value="1"/>
</dbReference>
<sequence length="83" mass="8748">MKATVHIFLKAGVLDVQGKAVEGALNGLAGTAGWSDVANVRVGKVLEFDLKSTDKAAAEAEVKSMCEKLLANTVIESYRIEVA</sequence>
<proteinExistence type="inferred from homology"/>
<keyword evidence="4 6" id="KW-0658">Purine biosynthesis</keyword>
<dbReference type="EMBL" id="JAQQKW010000013">
    <property type="protein sequence ID" value="MDC7695935.1"/>
    <property type="molecule type" value="Genomic_DNA"/>
</dbReference>
<keyword evidence="8" id="KW-1185">Reference proteome</keyword>
<reference evidence="7 8" key="1">
    <citation type="submission" date="2023-01" db="EMBL/GenBank/DDBJ databases">
        <title>Novel species of the genus Asticcacaulis isolated from rivers.</title>
        <authorList>
            <person name="Lu H."/>
        </authorList>
    </citation>
    <scope>NUCLEOTIDE SEQUENCE [LARGE SCALE GENOMIC DNA]</scope>
    <source>
        <strain evidence="7 8">DXS10W</strain>
    </source>
</reference>
<evidence type="ECO:0000256" key="5">
    <source>
        <dbReference type="ARBA" id="ARBA00022840"/>
    </source>
</evidence>
<dbReference type="RefSeq" id="WP_272742584.1">
    <property type="nucleotide sequence ID" value="NZ_JAQQKW010000013.1"/>
</dbReference>
<comment type="pathway">
    <text evidence="6">Purine metabolism; IMP biosynthesis via de novo pathway; 5-amino-1-(5-phospho-D-ribosyl)imidazole from N(2)-formyl-N(1)-(5-phospho-D-ribosyl)glycinamide: step 1/2.</text>
</comment>
<dbReference type="PANTHER" id="PTHR34696">
    <property type="entry name" value="PHOSPHORIBOSYLFORMYLGLYCINAMIDINE SYNTHASE SUBUNIT PURS"/>
    <property type="match status" value="1"/>
</dbReference>
<evidence type="ECO:0000256" key="3">
    <source>
        <dbReference type="ARBA" id="ARBA00022741"/>
    </source>
</evidence>
<dbReference type="NCBIfam" id="TIGR00302">
    <property type="entry name" value="phosphoribosylformylglycinamidine synthase subunit PurS"/>
    <property type="match status" value="1"/>
</dbReference>
<keyword evidence="2 6" id="KW-0436">Ligase</keyword>
<comment type="similarity">
    <text evidence="6">Belongs to the PurS family.</text>
</comment>
<evidence type="ECO:0000256" key="6">
    <source>
        <dbReference type="HAMAP-Rule" id="MF_01926"/>
    </source>
</evidence>
<gene>
    <name evidence="6 7" type="primary">purS</name>
    <name evidence="7" type="ORF">PQU94_16775</name>
</gene>
<dbReference type="SUPFAM" id="SSF82697">
    <property type="entry name" value="PurS-like"/>
    <property type="match status" value="1"/>
</dbReference>
<dbReference type="Pfam" id="PF02700">
    <property type="entry name" value="PurS"/>
    <property type="match status" value="1"/>
</dbReference>
<evidence type="ECO:0000313" key="7">
    <source>
        <dbReference type="EMBL" id="MDC7695935.1"/>
    </source>
</evidence>
<dbReference type="InterPro" id="IPR036604">
    <property type="entry name" value="PurS-like_sf"/>
</dbReference>
<dbReference type="EC" id="6.3.5.3" evidence="6"/>
<evidence type="ECO:0000256" key="4">
    <source>
        <dbReference type="ARBA" id="ARBA00022755"/>
    </source>
</evidence>
<keyword evidence="1 6" id="KW-0963">Cytoplasm</keyword>
<protein>
    <recommendedName>
        <fullName evidence="6">Phosphoribosylformylglycinamidine synthase subunit PurS</fullName>
        <shortName evidence="6">FGAM synthase</shortName>
        <ecNumber evidence="6">6.3.5.3</ecNumber>
    </recommendedName>
    <alternativeName>
        <fullName evidence="6">Formylglycinamide ribonucleotide amidotransferase subunit III</fullName>
        <shortName evidence="6">FGAR amidotransferase III</shortName>
        <shortName evidence="6">FGAR-AT III</shortName>
    </alternativeName>
    <alternativeName>
        <fullName evidence="6">Phosphoribosylformylglycinamidine synthase subunit III</fullName>
    </alternativeName>
</protein>
<comment type="subcellular location">
    <subcellularLocation>
        <location evidence="6">Cytoplasm</location>
    </subcellularLocation>
</comment>
<evidence type="ECO:0000256" key="2">
    <source>
        <dbReference type="ARBA" id="ARBA00022598"/>
    </source>
</evidence>
<keyword evidence="5 6" id="KW-0067">ATP-binding</keyword>
<name>A0ABT5IJ87_9CAUL</name>
<dbReference type="InterPro" id="IPR003850">
    <property type="entry name" value="PurS"/>
</dbReference>
<comment type="catalytic activity">
    <reaction evidence="6">
        <text>N(2)-formyl-N(1)-(5-phospho-beta-D-ribosyl)glycinamide + L-glutamine + ATP + H2O = 2-formamido-N(1)-(5-O-phospho-beta-D-ribosyl)acetamidine + L-glutamate + ADP + phosphate + H(+)</text>
        <dbReference type="Rhea" id="RHEA:17129"/>
        <dbReference type="ChEBI" id="CHEBI:15377"/>
        <dbReference type="ChEBI" id="CHEBI:15378"/>
        <dbReference type="ChEBI" id="CHEBI:29985"/>
        <dbReference type="ChEBI" id="CHEBI:30616"/>
        <dbReference type="ChEBI" id="CHEBI:43474"/>
        <dbReference type="ChEBI" id="CHEBI:58359"/>
        <dbReference type="ChEBI" id="CHEBI:147286"/>
        <dbReference type="ChEBI" id="CHEBI:147287"/>
        <dbReference type="ChEBI" id="CHEBI:456216"/>
        <dbReference type="EC" id="6.3.5.3"/>
    </reaction>
</comment>
<evidence type="ECO:0000256" key="1">
    <source>
        <dbReference type="ARBA" id="ARBA00022490"/>
    </source>
</evidence>
<comment type="subunit">
    <text evidence="6">Part of the FGAM synthase complex composed of 1 PurL, 1 PurQ and 2 PurS subunits.</text>
</comment>
<organism evidence="7 8">
    <name type="scientific">Asticcacaulis currens</name>
    <dbReference type="NCBI Taxonomy" id="2984210"/>
    <lineage>
        <taxon>Bacteria</taxon>
        <taxon>Pseudomonadati</taxon>
        <taxon>Pseudomonadota</taxon>
        <taxon>Alphaproteobacteria</taxon>
        <taxon>Caulobacterales</taxon>
        <taxon>Caulobacteraceae</taxon>
        <taxon>Asticcacaulis</taxon>
    </lineage>
</organism>
<dbReference type="Proteomes" id="UP001216595">
    <property type="component" value="Unassembled WGS sequence"/>
</dbReference>
<dbReference type="GO" id="GO:0004642">
    <property type="term" value="F:phosphoribosylformylglycinamidine synthase activity"/>
    <property type="evidence" value="ECO:0007669"/>
    <property type="project" value="UniProtKB-EC"/>
</dbReference>
<accession>A0ABT5IJ87</accession>
<dbReference type="PANTHER" id="PTHR34696:SF1">
    <property type="entry name" value="PHOSPHORIBOSYLFORMYLGLYCINAMIDINE SYNTHASE SUBUNIT PURS"/>
    <property type="match status" value="1"/>
</dbReference>
<dbReference type="HAMAP" id="MF_01926">
    <property type="entry name" value="PurS"/>
    <property type="match status" value="1"/>
</dbReference>
<comment type="caution">
    <text evidence="7">The sequence shown here is derived from an EMBL/GenBank/DDBJ whole genome shotgun (WGS) entry which is preliminary data.</text>
</comment>